<comment type="caution">
    <text evidence="2">The sequence shown here is derived from an EMBL/GenBank/DDBJ whole genome shotgun (WGS) entry which is preliminary data.</text>
</comment>
<feature type="region of interest" description="Disordered" evidence="1">
    <location>
        <begin position="1"/>
        <end position="49"/>
    </location>
</feature>
<dbReference type="OrthoDB" id="304540at2759"/>
<proteinExistence type="predicted"/>
<dbReference type="AlphaFoldDB" id="A0A8S1K2Y9"/>
<dbReference type="EMBL" id="CAJJDN010000004">
    <property type="protein sequence ID" value="CAD8049748.1"/>
    <property type="molecule type" value="Genomic_DNA"/>
</dbReference>
<evidence type="ECO:0000313" key="3">
    <source>
        <dbReference type="Proteomes" id="UP000692954"/>
    </source>
</evidence>
<dbReference type="Proteomes" id="UP000692954">
    <property type="component" value="Unassembled WGS sequence"/>
</dbReference>
<keyword evidence="3" id="KW-1185">Reference proteome</keyword>
<evidence type="ECO:0000256" key="1">
    <source>
        <dbReference type="SAM" id="MobiDB-lite"/>
    </source>
</evidence>
<feature type="compositionally biased region" description="Low complexity" evidence="1">
    <location>
        <begin position="21"/>
        <end position="32"/>
    </location>
</feature>
<name>A0A8S1K2Y9_9CILI</name>
<accession>A0A8S1K2Y9</accession>
<feature type="compositionally biased region" description="Polar residues" evidence="1">
    <location>
        <begin position="33"/>
        <end position="49"/>
    </location>
</feature>
<organism evidence="2 3">
    <name type="scientific">Paramecium sonneborni</name>
    <dbReference type="NCBI Taxonomy" id="65129"/>
    <lineage>
        <taxon>Eukaryota</taxon>
        <taxon>Sar</taxon>
        <taxon>Alveolata</taxon>
        <taxon>Ciliophora</taxon>
        <taxon>Intramacronucleata</taxon>
        <taxon>Oligohymenophorea</taxon>
        <taxon>Peniculida</taxon>
        <taxon>Parameciidae</taxon>
        <taxon>Paramecium</taxon>
    </lineage>
</organism>
<gene>
    <name evidence="2" type="ORF">PSON_ATCC_30995.1.T0040296</name>
</gene>
<reference evidence="2" key="1">
    <citation type="submission" date="2021-01" db="EMBL/GenBank/DDBJ databases">
        <authorList>
            <consortium name="Genoscope - CEA"/>
            <person name="William W."/>
        </authorList>
    </citation>
    <scope>NUCLEOTIDE SEQUENCE</scope>
</reference>
<sequence length="215" mass="25563">MKTSGNKENILPKQYKNPSSQNILQTNQNNNLKGSSRQNTTPSKQKSFNNQIEAKIQKRSISFIEENLLKQNKEQNIVSQIKNDKDQNQSDDELSQDSFNIWQEECKCEDLFDLFQFRFTNTYKTIDQLQNNTMNMIKSYKKLFGYSIFRTNIGKNPFYHMPRRMNSLKYFNEQKQNTRYSKLSAKFKIQESKLPFGKNSFLYNQITIQNIKDKK</sequence>
<protein>
    <submittedName>
        <fullName evidence="2">Uncharacterized protein</fullName>
    </submittedName>
</protein>
<evidence type="ECO:0000313" key="2">
    <source>
        <dbReference type="EMBL" id="CAD8049748.1"/>
    </source>
</evidence>